<feature type="compositionally biased region" description="Acidic residues" evidence="1">
    <location>
        <begin position="642"/>
        <end position="656"/>
    </location>
</feature>
<feature type="compositionally biased region" description="Low complexity" evidence="1">
    <location>
        <begin position="911"/>
        <end position="928"/>
    </location>
</feature>
<comment type="caution">
    <text evidence="2">The sequence shown here is derived from an EMBL/GenBank/DDBJ whole genome shotgun (WGS) entry which is preliminary data.</text>
</comment>
<feature type="compositionally biased region" description="Pro residues" evidence="1">
    <location>
        <begin position="689"/>
        <end position="699"/>
    </location>
</feature>
<feature type="compositionally biased region" description="Polar residues" evidence="1">
    <location>
        <begin position="57"/>
        <end position="71"/>
    </location>
</feature>
<accession>A0ABR3FG99</accession>
<feature type="region of interest" description="Disordered" evidence="1">
    <location>
        <begin position="1009"/>
        <end position="1028"/>
    </location>
</feature>
<feature type="compositionally biased region" description="Low complexity" evidence="1">
    <location>
        <begin position="444"/>
        <end position="495"/>
    </location>
</feature>
<feature type="compositionally biased region" description="Pro residues" evidence="1">
    <location>
        <begin position="254"/>
        <end position="266"/>
    </location>
</feature>
<feature type="compositionally biased region" description="Polar residues" evidence="1">
    <location>
        <begin position="935"/>
        <end position="945"/>
    </location>
</feature>
<feature type="compositionally biased region" description="Low complexity" evidence="1">
    <location>
        <begin position="716"/>
        <end position="727"/>
    </location>
</feature>
<feature type="compositionally biased region" description="Low complexity" evidence="1">
    <location>
        <begin position="504"/>
        <end position="552"/>
    </location>
</feature>
<feature type="compositionally biased region" description="Basic and acidic residues" evidence="1">
    <location>
        <begin position="428"/>
        <end position="439"/>
    </location>
</feature>
<dbReference type="EMBL" id="JBAHYK010000402">
    <property type="protein sequence ID" value="KAL0574385.1"/>
    <property type="molecule type" value="Genomic_DNA"/>
</dbReference>
<feature type="compositionally biased region" description="Pro residues" evidence="1">
    <location>
        <begin position="728"/>
        <end position="744"/>
    </location>
</feature>
<proteinExistence type="predicted"/>
<feature type="region of interest" description="Disordered" evidence="1">
    <location>
        <begin position="350"/>
        <end position="996"/>
    </location>
</feature>
<evidence type="ECO:0000313" key="3">
    <source>
        <dbReference type="Proteomes" id="UP001465976"/>
    </source>
</evidence>
<dbReference type="Proteomes" id="UP001465976">
    <property type="component" value="Unassembled WGS sequence"/>
</dbReference>
<feature type="compositionally biased region" description="Basic and acidic residues" evidence="1">
    <location>
        <begin position="958"/>
        <end position="981"/>
    </location>
</feature>
<feature type="compositionally biased region" description="Acidic residues" evidence="1">
    <location>
        <begin position="600"/>
        <end position="610"/>
    </location>
</feature>
<evidence type="ECO:0000313" key="2">
    <source>
        <dbReference type="EMBL" id="KAL0574385.1"/>
    </source>
</evidence>
<sequence>MGEPSQGLFSGVFSYVTREVGSFVTNATGGVITVNTTHGQQQRRPKKRVKKDEKQKSIQYEASSLSKTTMPGSLFPRSPSMAPTVMGDYAEAEEGQPGPSKRARHLPQEPPAIRHSSPASTCFFDATSSPPASPRAKGKQKAVEDLEEECFSEADEDALAMPPPPVPIFRKGKERAVKDTMIDDWMRGKERELEEEQQRWERDRDKVTDEDRERDKNRIKMLEEEVQRLREELLRRSTSSSFTSSSTSSSSHFQPPPPPPPPPPPAVGTLIRAPTTPTPNPQALFASARASLKHAGTPNEAPINPAYGLSSSMSGRRAGKPTVGLQPDKMADFLKEMKTVRLRKVGVPGVEDRSMTSSLRSGDKDGGEFSFSFSSSTSRHESRAGDDADVGNSSWQSDMSHILNGGSRLKAKAKETSSEVSAGRKRKRTEDDIPTRRSADSGLNTSRSTNSSFASTVSVASSSSAPSRPSSFTRTQQLSQTRSKPSNPTTTTTEPALPPPPPLSRRSQSNSTSNSASSPPAQIPPRSKSPSTSFRRTSTSSAQSENEAASSSYRLYTLPSGTSGPSRAWAPSALLAGQPPPPPNETPSLCSDLPEGSTSVDDDELDDGENVDEHESGVPHVVVSPETSVGVGIGRRRREIGDVDDVDMEEAMDEEELGSRRNEKRPRLSPYQSYNMGESSNSSTSPIQEQPPPPPPPPRRFSTPVTTDSPGHPKNSSLVPSVFSRRPPVSPMPVTPSPQRPRPPASRGRERERGRPRVSGEPADSVVVAVPIHDGESSSRSRVRSKSGSRSRPPTPHIKRSLPARDEEESEEEREEERESGREVIDVDADDVKLEDDDASSEDPLSLGQNTSAESPLSTSQPQPQSQSQSQQHYRLDLSHSSIRSMPSRIPVARSTSLKRNKNVGLSNDFVASASSSASSSQARPRAVAAEKQRQAGSSSTTSVSPPDKAGTSPSRRRTLDQELRDIVASRHSDEPDHYYEDSGPQPPSANEMRRSTLIAVGTRSRKKGYMAHGGGGGVPVFVGGSNG</sequence>
<feature type="compositionally biased region" description="Acidic residues" evidence="1">
    <location>
        <begin position="145"/>
        <end position="158"/>
    </location>
</feature>
<reference evidence="2 3" key="1">
    <citation type="submission" date="2024-02" db="EMBL/GenBank/DDBJ databases">
        <title>A draft genome for the cacao thread blight pathogen Marasmius crinis-equi.</title>
        <authorList>
            <person name="Cohen S.P."/>
            <person name="Baruah I.K."/>
            <person name="Amoako-Attah I."/>
            <person name="Bukari Y."/>
            <person name="Meinhardt L.W."/>
            <person name="Bailey B.A."/>
        </authorList>
    </citation>
    <scope>NUCLEOTIDE SEQUENCE [LARGE SCALE GENOMIC DNA]</scope>
    <source>
        <strain evidence="2 3">GH-76</strain>
    </source>
</reference>
<protein>
    <submittedName>
        <fullName evidence="2">Uncharacterized protein</fullName>
    </submittedName>
</protein>
<evidence type="ECO:0000256" key="1">
    <source>
        <dbReference type="SAM" id="MobiDB-lite"/>
    </source>
</evidence>
<feature type="non-terminal residue" evidence="2">
    <location>
        <position position="1028"/>
    </location>
</feature>
<name>A0ABR3FG99_9AGAR</name>
<feature type="region of interest" description="Disordered" evidence="1">
    <location>
        <begin position="34"/>
        <end position="327"/>
    </location>
</feature>
<feature type="compositionally biased region" description="Gly residues" evidence="1">
    <location>
        <begin position="1012"/>
        <end position="1028"/>
    </location>
</feature>
<feature type="compositionally biased region" description="Acidic residues" evidence="1">
    <location>
        <begin position="806"/>
        <end position="816"/>
    </location>
</feature>
<organism evidence="2 3">
    <name type="scientific">Marasmius crinis-equi</name>
    <dbReference type="NCBI Taxonomy" id="585013"/>
    <lineage>
        <taxon>Eukaryota</taxon>
        <taxon>Fungi</taxon>
        <taxon>Dikarya</taxon>
        <taxon>Basidiomycota</taxon>
        <taxon>Agaricomycotina</taxon>
        <taxon>Agaricomycetes</taxon>
        <taxon>Agaricomycetidae</taxon>
        <taxon>Agaricales</taxon>
        <taxon>Marasmiineae</taxon>
        <taxon>Marasmiaceae</taxon>
        <taxon>Marasmius</taxon>
    </lineage>
</organism>
<gene>
    <name evidence="2" type="ORF">V5O48_007560</name>
</gene>
<feature type="compositionally biased region" description="Low complexity" evidence="1">
    <location>
        <begin position="855"/>
        <end position="872"/>
    </location>
</feature>
<feature type="compositionally biased region" description="Acidic residues" evidence="1">
    <location>
        <begin position="826"/>
        <end position="841"/>
    </location>
</feature>
<feature type="compositionally biased region" description="Polar residues" evidence="1">
    <location>
        <begin position="670"/>
        <end position="688"/>
    </location>
</feature>
<feature type="compositionally biased region" description="Low complexity" evidence="1">
    <location>
        <begin position="236"/>
        <end position="253"/>
    </location>
</feature>
<feature type="compositionally biased region" description="Basic and acidic residues" evidence="1">
    <location>
        <begin position="174"/>
        <end position="235"/>
    </location>
</feature>
<keyword evidence="3" id="KW-1185">Reference proteome</keyword>